<sequence>MYFSQPAPTRISSSAPVSLVPQLPPSSAVTSSARPESYVLNRRINTVADVWHEYELGLDGCPSV</sequence>
<feature type="domain" description="Transcription activator GCR1-like" evidence="2">
    <location>
        <begin position="38"/>
        <end position="64"/>
    </location>
</feature>
<name>A0A1X2I753_9FUNG</name>
<dbReference type="InterPro" id="IPR022210">
    <property type="entry name" value="TF_GCR1-like"/>
</dbReference>
<evidence type="ECO:0000259" key="2">
    <source>
        <dbReference type="Pfam" id="PF12550"/>
    </source>
</evidence>
<dbReference type="OrthoDB" id="428577at2759"/>
<dbReference type="EMBL" id="MCGE01000023">
    <property type="protein sequence ID" value="ORZ10814.1"/>
    <property type="molecule type" value="Genomic_DNA"/>
</dbReference>
<keyword evidence="4" id="KW-1185">Reference proteome</keyword>
<evidence type="ECO:0000313" key="3">
    <source>
        <dbReference type="EMBL" id="ORZ10814.1"/>
    </source>
</evidence>
<accession>A0A1X2I753</accession>
<reference evidence="3 4" key="1">
    <citation type="submission" date="2016-07" db="EMBL/GenBank/DDBJ databases">
        <title>Pervasive Adenine N6-methylation of Active Genes in Fungi.</title>
        <authorList>
            <consortium name="DOE Joint Genome Institute"/>
            <person name="Mondo S.J."/>
            <person name="Dannebaum R.O."/>
            <person name="Kuo R.C."/>
            <person name="Labutti K."/>
            <person name="Haridas S."/>
            <person name="Kuo A."/>
            <person name="Salamov A."/>
            <person name="Ahrendt S.R."/>
            <person name="Lipzen A."/>
            <person name="Sullivan W."/>
            <person name="Andreopoulos W.B."/>
            <person name="Clum A."/>
            <person name="Lindquist E."/>
            <person name="Daum C."/>
            <person name="Ramamoorthy G.K."/>
            <person name="Gryganskyi A."/>
            <person name="Culley D."/>
            <person name="Magnuson J.K."/>
            <person name="James T.Y."/>
            <person name="O'Malley M.A."/>
            <person name="Stajich J.E."/>
            <person name="Spatafora J.W."/>
            <person name="Visel A."/>
            <person name="Grigoriev I.V."/>
        </authorList>
    </citation>
    <scope>NUCLEOTIDE SEQUENCE [LARGE SCALE GENOMIC DNA]</scope>
    <source>
        <strain evidence="3 4">NRRL 1336</strain>
    </source>
</reference>
<organism evidence="3 4">
    <name type="scientific">Absidia repens</name>
    <dbReference type="NCBI Taxonomy" id="90262"/>
    <lineage>
        <taxon>Eukaryota</taxon>
        <taxon>Fungi</taxon>
        <taxon>Fungi incertae sedis</taxon>
        <taxon>Mucoromycota</taxon>
        <taxon>Mucoromycotina</taxon>
        <taxon>Mucoromycetes</taxon>
        <taxon>Mucorales</taxon>
        <taxon>Cunninghamellaceae</taxon>
        <taxon>Absidia</taxon>
    </lineage>
</organism>
<dbReference type="AlphaFoldDB" id="A0A1X2I753"/>
<proteinExistence type="predicted"/>
<dbReference type="Pfam" id="PF12550">
    <property type="entry name" value="GCR1_C"/>
    <property type="match status" value="1"/>
</dbReference>
<feature type="compositionally biased region" description="Polar residues" evidence="1">
    <location>
        <begin position="1"/>
        <end position="11"/>
    </location>
</feature>
<dbReference type="Proteomes" id="UP000193560">
    <property type="component" value="Unassembled WGS sequence"/>
</dbReference>
<evidence type="ECO:0000256" key="1">
    <source>
        <dbReference type="SAM" id="MobiDB-lite"/>
    </source>
</evidence>
<feature type="compositionally biased region" description="Low complexity" evidence="1">
    <location>
        <begin position="12"/>
        <end position="29"/>
    </location>
</feature>
<gene>
    <name evidence="3" type="ORF">BCR42DRAFT_422080</name>
</gene>
<evidence type="ECO:0000313" key="4">
    <source>
        <dbReference type="Proteomes" id="UP000193560"/>
    </source>
</evidence>
<comment type="caution">
    <text evidence="3">The sequence shown here is derived from an EMBL/GenBank/DDBJ whole genome shotgun (WGS) entry which is preliminary data.</text>
</comment>
<protein>
    <recommendedName>
        <fullName evidence="2">Transcription activator GCR1-like domain-containing protein</fullName>
    </recommendedName>
</protein>
<feature type="region of interest" description="Disordered" evidence="1">
    <location>
        <begin position="1"/>
        <end position="32"/>
    </location>
</feature>